<keyword evidence="1" id="KW-0812">Transmembrane</keyword>
<comment type="caution">
    <text evidence="2">The sequence shown here is derived from an EMBL/GenBank/DDBJ whole genome shotgun (WGS) entry which is preliminary data.</text>
</comment>
<dbReference type="Proteomes" id="UP000770661">
    <property type="component" value="Unassembled WGS sequence"/>
</dbReference>
<dbReference type="AlphaFoldDB" id="A0A8J4YED8"/>
<evidence type="ECO:0000313" key="2">
    <source>
        <dbReference type="EMBL" id="KAG0726565.1"/>
    </source>
</evidence>
<sequence length="339" mass="37777">MVPDSYGKLHPRLMREEHVSVTEEPFGRYLWHFVPEDPVPPEKPAFKVAQALYDLLKTYDSTDSLIVLQGDSTRANTGWKGDTHAHLEKMLGRKLFWSIWGLHTNELPLRHLITSIDGPTSSDTGFTGPVCSLLSSVNEMQYNAEFRGVPGGEDLTEIPEYILVNMSTDQQVSPAVQAVKRAFPSELRDKCARSKGLFHLRHFKNQFTEPKSSGVPFAHENWVRGKARSDSAKTCELSLLTLRGKITIFVDIFSLADQLLVNQSIIGGIRRGARRLAHPTTPLPGVTTREWILETKSVSLPEPVSPFLEVASTMSLTAAMMYMFLALGVFSVNHDDVSG</sequence>
<keyword evidence="1" id="KW-0472">Membrane</keyword>
<evidence type="ECO:0000313" key="3">
    <source>
        <dbReference type="Proteomes" id="UP000770661"/>
    </source>
</evidence>
<feature type="transmembrane region" description="Helical" evidence="1">
    <location>
        <begin position="310"/>
        <end position="332"/>
    </location>
</feature>
<gene>
    <name evidence="2" type="ORF">GWK47_036267</name>
</gene>
<dbReference type="EMBL" id="JACEEZ010004218">
    <property type="protein sequence ID" value="KAG0726565.1"/>
    <property type="molecule type" value="Genomic_DNA"/>
</dbReference>
<protein>
    <submittedName>
        <fullName evidence="2">Uncharacterized protein</fullName>
    </submittedName>
</protein>
<accession>A0A8J4YED8</accession>
<organism evidence="2 3">
    <name type="scientific">Chionoecetes opilio</name>
    <name type="common">Atlantic snow crab</name>
    <name type="synonym">Cancer opilio</name>
    <dbReference type="NCBI Taxonomy" id="41210"/>
    <lineage>
        <taxon>Eukaryota</taxon>
        <taxon>Metazoa</taxon>
        <taxon>Ecdysozoa</taxon>
        <taxon>Arthropoda</taxon>
        <taxon>Crustacea</taxon>
        <taxon>Multicrustacea</taxon>
        <taxon>Malacostraca</taxon>
        <taxon>Eumalacostraca</taxon>
        <taxon>Eucarida</taxon>
        <taxon>Decapoda</taxon>
        <taxon>Pleocyemata</taxon>
        <taxon>Brachyura</taxon>
        <taxon>Eubrachyura</taxon>
        <taxon>Majoidea</taxon>
        <taxon>Majidae</taxon>
        <taxon>Chionoecetes</taxon>
    </lineage>
</organism>
<reference evidence="2" key="1">
    <citation type="submission" date="2020-07" db="EMBL/GenBank/DDBJ databases">
        <title>The High-quality genome of the commercially important snow crab, Chionoecetes opilio.</title>
        <authorList>
            <person name="Jeong J.-H."/>
            <person name="Ryu S."/>
        </authorList>
    </citation>
    <scope>NUCLEOTIDE SEQUENCE</scope>
    <source>
        <strain evidence="2">MADBK_172401_WGS</strain>
        <tissue evidence="2">Digestive gland</tissue>
    </source>
</reference>
<keyword evidence="3" id="KW-1185">Reference proteome</keyword>
<evidence type="ECO:0000256" key="1">
    <source>
        <dbReference type="SAM" id="Phobius"/>
    </source>
</evidence>
<name>A0A8J4YED8_CHIOP</name>
<proteinExistence type="predicted"/>
<keyword evidence="1" id="KW-1133">Transmembrane helix</keyword>
<dbReference type="OrthoDB" id="6381495at2759"/>